<evidence type="ECO:0000313" key="14">
    <source>
        <dbReference type="Proteomes" id="UP000034789"/>
    </source>
</evidence>
<dbReference type="PANTHER" id="PTHR31559">
    <property type="entry name" value="PYRIDOXAL 5'-PHOSPHATE SYNTHASE SUBUNIT SNO"/>
    <property type="match status" value="1"/>
</dbReference>
<dbReference type="NCBIfam" id="TIGR03800">
    <property type="entry name" value="PLP_synth_Pdx2"/>
    <property type="match status" value="1"/>
</dbReference>
<evidence type="ECO:0000256" key="3">
    <source>
        <dbReference type="ARBA" id="ARBA00022898"/>
    </source>
</evidence>
<evidence type="ECO:0000256" key="12">
    <source>
        <dbReference type="PIRSR" id="PIRSR005639-2"/>
    </source>
</evidence>
<feature type="binding site" evidence="10 12">
    <location>
        <begin position="138"/>
        <end position="139"/>
    </location>
    <ligand>
        <name>L-glutamine</name>
        <dbReference type="ChEBI" id="CHEBI:58359"/>
    </ligand>
</feature>
<dbReference type="PIRSF" id="PIRSF005639">
    <property type="entry name" value="Glut_amidoT_SNO"/>
    <property type="match status" value="1"/>
</dbReference>
<evidence type="ECO:0000256" key="1">
    <source>
        <dbReference type="ARBA" id="ARBA00008345"/>
    </source>
</evidence>
<comment type="function">
    <text evidence="8 10">Catalyzes the hydrolysis of glutamine to glutamate and ammonia as part of the biosynthesis of pyridoxal 5'-phosphate. The resulting ammonia molecule is channeled to the active site of PdxS.</text>
</comment>
<feature type="active site" description="Nucleophile" evidence="10 11">
    <location>
        <position position="80"/>
    </location>
</feature>
<comment type="subunit">
    <text evidence="9 10">In the presence of PdxS, forms a dodecamer of heterodimers. Only shows activity in the heterodimer.</text>
</comment>
<dbReference type="Proteomes" id="UP000034789">
    <property type="component" value="Unassembled WGS sequence"/>
</dbReference>
<keyword evidence="2 10" id="KW-0378">Hydrolase</keyword>
<dbReference type="SUPFAM" id="SSF52317">
    <property type="entry name" value="Class I glutamine amidotransferase-like"/>
    <property type="match status" value="1"/>
</dbReference>
<dbReference type="Gene3D" id="3.40.50.880">
    <property type="match status" value="1"/>
</dbReference>
<dbReference type="GO" id="GO:0036381">
    <property type="term" value="F:pyridoxal 5'-phosphate synthase (glutamine hydrolysing) activity"/>
    <property type="evidence" value="ECO:0007669"/>
    <property type="project" value="UniProtKB-UniRule"/>
</dbReference>
<evidence type="ECO:0000256" key="2">
    <source>
        <dbReference type="ARBA" id="ARBA00022801"/>
    </source>
</evidence>
<dbReference type="GO" id="GO:1903600">
    <property type="term" value="C:glutaminase complex"/>
    <property type="evidence" value="ECO:0007669"/>
    <property type="project" value="TreeGrafter"/>
</dbReference>
<dbReference type="EMBL" id="LCSD01000016">
    <property type="protein sequence ID" value="KKW47274.1"/>
    <property type="molecule type" value="Genomic_DNA"/>
</dbReference>
<evidence type="ECO:0000256" key="6">
    <source>
        <dbReference type="ARBA" id="ARBA00047992"/>
    </source>
</evidence>
<dbReference type="GO" id="GO:0042823">
    <property type="term" value="P:pyridoxal phosphate biosynthetic process"/>
    <property type="evidence" value="ECO:0007669"/>
    <property type="project" value="UniProtKB-UniRule"/>
</dbReference>
<name>A0A0G2BMZ4_9BACT</name>
<gene>
    <name evidence="10" type="primary">pdxT</name>
    <name evidence="13" type="ORF">UY98_C0016G0006</name>
</gene>
<reference evidence="13 14" key="1">
    <citation type="journal article" date="2015" name="Nature">
        <title>rRNA introns, odd ribosomes, and small enigmatic genomes across a large radiation of phyla.</title>
        <authorList>
            <person name="Brown C.T."/>
            <person name="Hug L.A."/>
            <person name="Thomas B.C."/>
            <person name="Sharon I."/>
            <person name="Castelle C.J."/>
            <person name="Singh A."/>
            <person name="Wilkins M.J."/>
            <person name="Williams K.H."/>
            <person name="Banfield J.F."/>
        </authorList>
    </citation>
    <scope>NUCLEOTIDE SEQUENCE [LARGE SCALE GENOMIC DNA]</scope>
</reference>
<feature type="binding site" evidence="10 12">
    <location>
        <position position="109"/>
    </location>
    <ligand>
        <name>L-glutamine</name>
        <dbReference type="ChEBI" id="CHEBI:58359"/>
    </ligand>
</feature>
<dbReference type="InterPro" id="IPR029062">
    <property type="entry name" value="Class_I_gatase-like"/>
</dbReference>
<evidence type="ECO:0000256" key="11">
    <source>
        <dbReference type="PIRSR" id="PIRSR005639-1"/>
    </source>
</evidence>
<comment type="caution">
    <text evidence="13">The sequence shown here is derived from an EMBL/GenBank/DDBJ whole genome shotgun (WGS) entry which is preliminary data.</text>
</comment>
<dbReference type="UniPathway" id="UPA00245"/>
<dbReference type="PROSITE" id="PS51130">
    <property type="entry name" value="PDXT_SNO_2"/>
    <property type="match status" value="1"/>
</dbReference>
<proteinExistence type="inferred from homology"/>
<dbReference type="EC" id="4.3.3.6" evidence="10"/>
<dbReference type="PROSITE" id="PS51273">
    <property type="entry name" value="GATASE_TYPE_1"/>
    <property type="match status" value="1"/>
</dbReference>
<comment type="catalytic activity">
    <reaction evidence="6 10">
        <text>aldehydo-D-ribose 5-phosphate + D-glyceraldehyde 3-phosphate + L-glutamine = pyridoxal 5'-phosphate + L-glutamate + phosphate + 3 H2O + H(+)</text>
        <dbReference type="Rhea" id="RHEA:31507"/>
        <dbReference type="ChEBI" id="CHEBI:15377"/>
        <dbReference type="ChEBI" id="CHEBI:15378"/>
        <dbReference type="ChEBI" id="CHEBI:29985"/>
        <dbReference type="ChEBI" id="CHEBI:43474"/>
        <dbReference type="ChEBI" id="CHEBI:58273"/>
        <dbReference type="ChEBI" id="CHEBI:58359"/>
        <dbReference type="ChEBI" id="CHEBI:59776"/>
        <dbReference type="ChEBI" id="CHEBI:597326"/>
        <dbReference type="EC" id="4.3.3.6"/>
    </reaction>
</comment>
<dbReference type="PROSITE" id="PS01236">
    <property type="entry name" value="PDXT_SNO_1"/>
    <property type="match status" value="1"/>
</dbReference>
<dbReference type="Pfam" id="PF01174">
    <property type="entry name" value="SNO"/>
    <property type="match status" value="1"/>
</dbReference>
<protein>
    <recommendedName>
        <fullName evidence="10">Pyridoxal 5'-phosphate synthase subunit PdxT</fullName>
        <ecNumber evidence="10">4.3.3.6</ecNumber>
    </recommendedName>
    <alternativeName>
        <fullName evidence="10">Pdx2</fullName>
    </alternativeName>
    <alternativeName>
        <fullName evidence="10">Pyridoxal 5'-phosphate synthase glutaminase subunit</fullName>
        <ecNumber evidence="10">3.5.1.2</ecNumber>
    </alternativeName>
</protein>
<keyword evidence="5 10" id="KW-0456">Lyase</keyword>
<accession>A0A0G2BMZ4</accession>
<keyword evidence="3 10" id="KW-0663">Pyridoxal phosphate</keyword>
<comment type="similarity">
    <text evidence="1 10">Belongs to the glutaminase PdxT/SNO family.</text>
</comment>
<evidence type="ECO:0000256" key="10">
    <source>
        <dbReference type="HAMAP-Rule" id="MF_01615"/>
    </source>
</evidence>
<keyword evidence="13" id="KW-0808">Transferase</keyword>
<dbReference type="InterPro" id="IPR021196">
    <property type="entry name" value="PdxT/SNO_CS"/>
</dbReference>
<feature type="active site" description="Charge relay system" evidence="10 11">
    <location>
        <position position="177"/>
    </location>
</feature>
<dbReference type="GO" id="GO:0008614">
    <property type="term" value="P:pyridoxine metabolic process"/>
    <property type="evidence" value="ECO:0007669"/>
    <property type="project" value="TreeGrafter"/>
</dbReference>
<dbReference type="GO" id="GO:0006543">
    <property type="term" value="P:L-glutamine catabolic process"/>
    <property type="evidence" value="ECO:0007669"/>
    <property type="project" value="UniProtKB-UniRule"/>
</dbReference>
<dbReference type="AlphaFoldDB" id="A0A0G2BMZ4"/>
<dbReference type="GO" id="GO:0016740">
    <property type="term" value="F:transferase activity"/>
    <property type="evidence" value="ECO:0007669"/>
    <property type="project" value="UniProtKB-KW"/>
</dbReference>
<sequence>MEKVVGILALQGDFKEHFDILAKLGVGAIPVRLPEDLAQIDRLIIPGGESTTIGKLLVTSKLLQPIRERILAGMPVWGTCAGAILLARRVIGGIRGQMHIGAMDITARRNAFGRQLDSFEANVAMKKAAETPIPAIFIRAPVFERPGKDVEILARLPDERIVAARQKNILVTAFHPELAGSTQLHRYFLNS</sequence>
<organism evidence="13 14">
    <name type="scientific">Candidatus Kaiserbacteria bacterium GW2011_GWA2_58_9</name>
    <dbReference type="NCBI Taxonomy" id="1618672"/>
    <lineage>
        <taxon>Bacteria</taxon>
        <taxon>Candidatus Kaiseribacteriota</taxon>
    </lineage>
</organism>
<evidence type="ECO:0000256" key="5">
    <source>
        <dbReference type="ARBA" id="ARBA00023239"/>
    </source>
</evidence>
<evidence type="ECO:0000256" key="7">
    <source>
        <dbReference type="ARBA" id="ARBA00049534"/>
    </source>
</evidence>
<dbReference type="PATRIC" id="fig|1618672.3.peg.315"/>
<evidence type="ECO:0000256" key="8">
    <source>
        <dbReference type="ARBA" id="ARBA00054599"/>
    </source>
</evidence>
<dbReference type="HAMAP" id="MF_01615">
    <property type="entry name" value="PdxT"/>
    <property type="match status" value="1"/>
</dbReference>
<feature type="active site" description="Charge relay system" evidence="10 11">
    <location>
        <position position="175"/>
    </location>
</feature>
<evidence type="ECO:0000256" key="9">
    <source>
        <dbReference type="ARBA" id="ARBA00064749"/>
    </source>
</evidence>
<dbReference type="CDD" id="cd01749">
    <property type="entry name" value="GATase1_PB"/>
    <property type="match status" value="1"/>
</dbReference>
<keyword evidence="4 10" id="KW-0315">Glutamine amidotransferase</keyword>
<dbReference type="InterPro" id="IPR002161">
    <property type="entry name" value="PdxT/SNO"/>
</dbReference>
<comment type="catalytic activity">
    <reaction evidence="7 10">
        <text>L-glutamine + H2O = L-glutamate + NH4(+)</text>
        <dbReference type="Rhea" id="RHEA:15889"/>
        <dbReference type="ChEBI" id="CHEBI:15377"/>
        <dbReference type="ChEBI" id="CHEBI:28938"/>
        <dbReference type="ChEBI" id="CHEBI:29985"/>
        <dbReference type="ChEBI" id="CHEBI:58359"/>
        <dbReference type="EC" id="3.5.1.2"/>
    </reaction>
</comment>
<evidence type="ECO:0000256" key="4">
    <source>
        <dbReference type="ARBA" id="ARBA00022962"/>
    </source>
</evidence>
<dbReference type="GO" id="GO:0005829">
    <property type="term" value="C:cytosol"/>
    <property type="evidence" value="ECO:0007669"/>
    <property type="project" value="TreeGrafter"/>
</dbReference>
<comment type="pathway">
    <text evidence="10">Cofactor biosynthesis; pyridoxal 5'-phosphate biosynthesis.</text>
</comment>
<dbReference type="FunFam" id="3.40.50.880:FF:000010">
    <property type="entry name" value="uncharacterized protein LOC100176842 isoform X2"/>
    <property type="match status" value="1"/>
</dbReference>
<dbReference type="EC" id="3.5.1.2" evidence="10"/>
<evidence type="ECO:0000313" key="13">
    <source>
        <dbReference type="EMBL" id="KKW47274.1"/>
    </source>
</evidence>
<dbReference type="GO" id="GO:0004359">
    <property type="term" value="F:glutaminase activity"/>
    <property type="evidence" value="ECO:0007669"/>
    <property type="project" value="UniProtKB-UniRule"/>
</dbReference>
<feature type="binding site" evidence="10 12">
    <location>
        <begin position="48"/>
        <end position="50"/>
    </location>
    <ligand>
        <name>L-glutamine</name>
        <dbReference type="ChEBI" id="CHEBI:58359"/>
    </ligand>
</feature>
<dbReference type="PANTHER" id="PTHR31559:SF0">
    <property type="entry name" value="PYRIDOXAL 5'-PHOSPHATE SYNTHASE SUBUNIT SNO1-RELATED"/>
    <property type="match status" value="1"/>
</dbReference>